<name>J9GR00_9ZZZZ</name>
<accession>J9GR00</accession>
<dbReference type="AlphaFoldDB" id="J9GR00"/>
<reference evidence="1" key="1">
    <citation type="journal article" date="2012" name="PLoS ONE">
        <title>Gene sets for utilization of primary and secondary nutrition supplies in the distal gut of endangered iberian lynx.</title>
        <authorList>
            <person name="Alcaide M."/>
            <person name="Messina E."/>
            <person name="Richter M."/>
            <person name="Bargiela R."/>
            <person name="Peplies J."/>
            <person name="Huws S.A."/>
            <person name="Newbold C.J."/>
            <person name="Golyshin P.N."/>
            <person name="Simon M.A."/>
            <person name="Lopez G."/>
            <person name="Yakimov M.M."/>
            <person name="Ferrer M."/>
        </authorList>
    </citation>
    <scope>NUCLEOTIDE SEQUENCE</scope>
</reference>
<sequence>MKVVIHNSNLKIIKYLGVPLKIGYKKAASEEKYFRSCSVILIIEVYIHFLLSHQSLR</sequence>
<dbReference type="EMBL" id="AMCI01000068">
    <property type="protein sequence ID" value="EJX10812.1"/>
    <property type="molecule type" value="Genomic_DNA"/>
</dbReference>
<comment type="caution">
    <text evidence="1">The sequence shown here is derived from an EMBL/GenBank/DDBJ whole genome shotgun (WGS) entry which is preliminary data.</text>
</comment>
<evidence type="ECO:0000313" key="1">
    <source>
        <dbReference type="EMBL" id="EJX10812.1"/>
    </source>
</evidence>
<gene>
    <name evidence="1" type="ORF">EVA_00492</name>
</gene>
<protein>
    <submittedName>
        <fullName evidence="1">Uncharacterized protein</fullName>
    </submittedName>
</protein>
<organism evidence="1">
    <name type="scientific">gut metagenome</name>
    <dbReference type="NCBI Taxonomy" id="749906"/>
    <lineage>
        <taxon>unclassified sequences</taxon>
        <taxon>metagenomes</taxon>
        <taxon>organismal metagenomes</taxon>
    </lineage>
</organism>
<proteinExistence type="predicted"/>